<dbReference type="InterPro" id="IPR036679">
    <property type="entry name" value="FlgN-like_sf"/>
</dbReference>
<keyword evidence="3" id="KW-1185">Reference proteome</keyword>
<dbReference type="OrthoDB" id="1680765at2"/>
<protein>
    <submittedName>
        <fullName evidence="2">FlgN protein</fullName>
    </submittedName>
</protein>
<proteinExistence type="predicted"/>
<evidence type="ECO:0000313" key="3">
    <source>
        <dbReference type="Proteomes" id="UP000184375"/>
    </source>
</evidence>
<dbReference type="EMBL" id="FRCR01000004">
    <property type="protein sequence ID" value="SHM38633.1"/>
    <property type="molecule type" value="Genomic_DNA"/>
</dbReference>
<dbReference type="InterPro" id="IPR007809">
    <property type="entry name" value="FlgN-like"/>
</dbReference>
<dbReference type="Pfam" id="PF05130">
    <property type="entry name" value="FlgN"/>
    <property type="match status" value="1"/>
</dbReference>
<dbReference type="SUPFAM" id="SSF140566">
    <property type="entry name" value="FlgN-like"/>
    <property type="match status" value="1"/>
</dbReference>
<dbReference type="Gene3D" id="1.20.58.300">
    <property type="entry name" value="FlgN-like"/>
    <property type="match status" value="1"/>
</dbReference>
<evidence type="ECO:0000256" key="1">
    <source>
        <dbReference type="ARBA" id="ARBA00022795"/>
    </source>
</evidence>
<reference evidence="3" key="1">
    <citation type="submission" date="2016-11" db="EMBL/GenBank/DDBJ databases">
        <authorList>
            <person name="Varghese N."/>
            <person name="Submissions S."/>
        </authorList>
    </citation>
    <scope>NUCLEOTIDE SEQUENCE [LARGE SCALE GENOMIC DNA]</scope>
    <source>
        <strain evidence="3">DSM 18802</strain>
    </source>
</reference>
<evidence type="ECO:0000313" key="2">
    <source>
        <dbReference type="EMBL" id="SHM38633.1"/>
    </source>
</evidence>
<dbReference type="RefSeq" id="WP_073255367.1">
    <property type="nucleotide sequence ID" value="NZ_FRCR01000004.1"/>
</dbReference>
<name>A0A1M7IDG6_9FIRM</name>
<dbReference type="Proteomes" id="UP000184375">
    <property type="component" value="Unassembled WGS sequence"/>
</dbReference>
<keyword evidence="1" id="KW-1005">Bacterial flagellum biogenesis</keyword>
<dbReference type="GO" id="GO:0044780">
    <property type="term" value="P:bacterial-type flagellum assembly"/>
    <property type="evidence" value="ECO:0007669"/>
    <property type="project" value="InterPro"/>
</dbReference>
<dbReference type="STRING" id="447595.SAMN05660826_00930"/>
<organism evidence="2 3">
    <name type="scientific">Caldanaerovirga acetigignens</name>
    <dbReference type="NCBI Taxonomy" id="447595"/>
    <lineage>
        <taxon>Bacteria</taxon>
        <taxon>Bacillati</taxon>
        <taxon>Bacillota</taxon>
        <taxon>Clostridia</taxon>
        <taxon>Thermosediminibacterales</taxon>
        <taxon>Thermosediminibacteraceae</taxon>
        <taxon>Caldanaerovirga</taxon>
    </lineage>
</organism>
<dbReference type="AlphaFoldDB" id="A0A1M7IDG6"/>
<gene>
    <name evidence="2" type="ORF">SAMN05660826_00930</name>
</gene>
<sequence length="161" mass="18167">MKCNGFADELIGNLKKQAKLYGELLLLSEKKTDVLIRGDVKALEEITRVEQEMVLKLGEMEGERVKITETLCGENVTAEKLKDVLPVDKKSELEGIVVKMKDTLLKLQRRNEINEKLIRRALEYINFSIELMTSAVKKPAGYDAGGRTSEDETLNIIDKKA</sequence>
<accession>A0A1M7IDG6</accession>